<evidence type="ECO:0000313" key="6">
    <source>
        <dbReference type="EMBL" id="SEE72628.1"/>
    </source>
</evidence>
<dbReference type="InterPro" id="IPR006913">
    <property type="entry name" value="CENP-V/GFA"/>
</dbReference>
<feature type="domain" description="CENP-V/GFA" evidence="5">
    <location>
        <begin position="7"/>
        <end position="115"/>
    </location>
</feature>
<dbReference type="AlphaFoldDB" id="A0A1H5L8W0"/>
<dbReference type="InterPro" id="IPR011057">
    <property type="entry name" value="Mss4-like_sf"/>
</dbReference>
<evidence type="ECO:0000259" key="5">
    <source>
        <dbReference type="PROSITE" id="PS51891"/>
    </source>
</evidence>
<evidence type="ECO:0000256" key="3">
    <source>
        <dbReference type="ARBA" id="ARBA00022833"/>
    </source>
</evidence>
<name>A0A1H5L8W0_9PSED</name>
<keyword evidence="3" id="KW-0862">Zinc</keyword>
<evidence type="ECO:0000256" key="2">
    <source>
        <dbReference type="ARBA" id="ARBA00022723"/>
    </source>
</evidence>
<proteinExistence type="inferred from homology"/>
<reference evidence="6 7" key="1">
    <citation type="submission" date="2016-10" db="EMBL/GenBank/DDBJ databases">
        <authorList>
            <person name="de Groot N.N."/>
        </authorList>
    </citation>
    <scope>NUCLEOTIDE SEQUENCE [LARGE SCALE GENOMIC DNA]</scope>
    <source>
        <strain evidence="6 7">BS3662</strain>
    </source>
</reference>
<evidence type="ECO:0000256" key="1">
    <source>
        <dbReference type="ARBA" id="ARBA00005495"/>
    </source>
</evidence>
<protein>
    <submittedName>
        <fullName evidence="6">Uncharacterized conserved protein</fullName>
    </submittedName>
</protein>
<gene>
    <name evidence="6" type="ORF">SAMN04490194_3745</name>
</gene>
<dbReference type="Pfam" id="PF04828">
    <property type="entry name" value="GFA"/>
    <property type="match status" value="1"/>
</dbReference>
<dbReference type="GO" id="GO:0016846">
    <property type="term" value="F:carbon-sulfur lyase activity"/>
    <property type="evidence" value="ECO:0007669"/>
    <property type="project" value="InterPro"/>
</dbReference>
<evidence type="ECO:0000256" key="4">
    <source>
        <dbReference type="ARBA" id="ARBA00023239"/>
    </source>
</evidence>
<dbReference type="PROSITE" id="PS51891">
    <property type="entry name" value="CENP_V_GFA"/>
    <property type="match status" value="1"/>
</dbReference>
<dbReference type="GO" id="GO:0046872">
    <property type="term" value="F:metal ion binding"/>
    <property type="evidence" value="ECO:0007669"/>
    <property type="project" value="UniProtKB-KW"/>
</dbReference>
<keyword evidence="4" id="KW-0456">Lyase</keyword>
<sequence>MNTERSYKGSCFCGAVELTVSGEPVGMGYCHCESCRHWSAGPVNAFTLWKPDAVQVTRGADNIGTYNKTSRSYRKWCKTCGGHLFTEHPEMGLIDVYAAVIPDLAYSPGIHVHYQETVLRIKDGLPKLKDVPKELGGSGISVDE</sequence>
<dbReference type="PANTHER" id="PTHR33337">
    <property type="entry name" value="GFA DOMAIN-CONTAINING PROTEIN"/>
    <property type="match status" value="1"/>
</dbReference>
<dbReference type="Gene3D" id="3.90.1590.10">
    <property type="entry name" value="glutathione-dependent formaldehyde- activating enzyme (gfa)"/>
    <property type="match status" value="1"/>
</dbReference>
<dbReference type="SUPFAM" id="SSF51316">
    <property type="entry name" value="Mss4-like"/>
    <property type="match status" value="1"/>
</dbReference>
<organism evidence="6 7">
    <name type="scientific">Pseudomonas migulae</name>
    <dbReference type="NCBI Taxonomy" id="78543"/>
    <lineage>
        <taxon>Bacteria</taxon>
        <taxon>Pseudomonadati</taxon>
        <taxon>Pseudomonadota</taxon>
        <taxon>Gammaproteobacteria</taxon>
        <taxon>Pseudomonadales</taxon>
        <taxon>Pseudomonadaceae</taxon>
        <taxon>Pseudomonas</taxon>
    </lineage>
</organism>
<accession>A0A1H5L8W0</accession>
<dbReference type="RefSeq" id="WP_084321168.1">
    <property type="nucleotide sequence ID" value="NZ_FNTY01000002.1"/>
</dbReference>
<dbReference type="EMBL" id="FNTY01000002">
    <property type="protein sequence ID" value="SEE72628.1"/>
    <property type="molecule type" value="Genomic_DNA"/>
</dbReference>
<evidence type="ECO:0000313" key="7">
    <source>
        <dbReference type="Proteomes" id="UP000198985"/>
    </source>
</evidence>
<keyword evidence="2" id="KW-0479">Metal-binding</keyword>
<comment type="similarity">
    <text evidence="1">Belongs to the Gfa family.</text>
</comment>
<dbReference type="PANTHER" id="PTHR33337:SF40">
    <property type="entry name" value="CENP-V_GFA DOMAIN-CONTAINING PROTEIN-RELATED"/>
    <property type="match status" value="1"/>
</dbReference>
<dbReference type="Proteomes" id="UP000198985">
    <property type="component" value="Unassembled WGS sequence"/>
</dbReference>